<dbReference type="EMBL" id="KB742833">
    <property type="protein sequence ID" value="EOB03806.1"/>
    <property type="molecule type" value="Genomic_DNA"/>
</dbReference>
<proteinExistence type="predicted"/>
<reference evidence="3" key="1">
    <citation type="journal article" date="2013" name="Nat. Genet.">
        <title>The duck genome and transcriptome provide insight into an avian influenza virus reservoir species.</title>
        <authorList>
            <person name="Huang Y."/>
            <person name="Li Y."/>
            <person name="Burt D.W."/>
            <person name="Chen H."/>
            <person name="Zhang Y."/>
            <person name="Qian W."/>
            <person name="Kim H."/>
            <person name="Gan S."/>
            <person name="Zhao Y."/>
            <person name="Li J."/>
            <person name="Yi K."/>
            <person name="Feng H."/>
            <person name="Zhu P."/>
            <person name="Li B."/>
            <person name="Liu Q."/>
            <person name="Fairley S."/>
            <person name="Magor K.E."/>
            <person name="Du Z."/>
            <person name="Hu X."/>
            <person name="Goodman L."/>
            <person name="Tafer H."/>
            <person name="Vignal A."/>
            <person name="Lee T."/>
            <person name="Kim K.W."/>
            <person name="Sheng Z."/>
            <person name="An Y."/>
            <person name="Searle S."/>
            <person name="Herrero J."/>
            <person name="Groenen M.A."/>
            <person name="Crooijmans R.P."/>
            <person name="Faraut T."/>
            <person name="Cai Q."/>
            <person name="Webster R.G."/>
            <person name="Aldridge J.R."/>
            <person name="Warren W.C."/>
            <person name="Bartschat S."/>
            <person name="Kehr S."/>
            <person name="Marz M."/>
            <person name="Stadler P.F."/>
            <person name="Smith J."/>
            <person name="Kraus R.H."/>
            <person name="Zhao Y."/>
            <person name="Ren L."/>
            <person name="Fei J."/>
            <person name="Morisson M."/>
            <person name="Kaiser P."/>
            <person name="Griffin D.K."/>
            <person name="Rao M."/>
            <person name="Pitel F."/>
            <person name="Wang J."/>
            <person name="Li N."/>
        </authorList>
    </citation>
    <scope>NUCLEOTIDE SEQUENCE [LARGE SCALE GENOMIC DNA]</scope>
</reference>
<keyword evidence="3" id="KW-1185">Reference proteome</keyword>
<evidence type="ECO:0000313" key="3">
    <source>
        <dbReference type="Proteomes" id="UP000296049"/>
    </source>
</evidence>
<gene>
    <name evidence="2" type="ORF">Anapl_00039</name>
</gene>
<dbReference type="Proteomes" id="UP000296049">
    <property type="component" value="Unassembled WGS sequence"/>
</dbReference>
<feature type="transmembrane region" description="Helical" evidence="1">
    <location>
        <begin position="218"/>
        <end position="237"/>
    </location>
</feature>
<sequence length="265" mass="29389">MQLFRSTSQWAGLIGVLFFVAFEKSLQIAPAFPIPQFGLKDLSVFGRNSGGLLLELFLVDSSLEFAPDSNFDPNLQEITACKYRCQISALLSVRDVSLLVRACFPCSPCVEVQQSDVWKGQSKTMVKEVMEPPQVSDFRDVYVGDLPSISQQKARRCLLENAAVINGQLLNGSKCGPFLLERSVCGVFGLFCLILTSQFLHSPSLVGTGTAREQRHRLASVLSGVIFMNGADLLIAANKMMRKLVRQICPMFLYRRLKKCTGPLR</sequence>
<dbReference type="AlphaFoldDB" id="R0K1I5"/>
<keyword evidence="1" id="KW-0812">Transmembrane</keyword>
<name>R0K1I5_ANAPL</name>
<keyword evidence="1" id="KW-1133">Transmembrane helix</keyword>
<evidence type="ECO:0000313" key="2">
    <source>
        <dbReference type="EMBL" id="EOB03806.1"/>
    </source>
</evidence>
<accession>R0K1I5</accession>
<evidence type="ECO:0000256" key="1">
    <source>
        <dbReference type="SAM" id="Phobius"/>
    </source>
</evidence>
<protein>
    <submittedName>
        <fullName evidence="2">Uncharacterized protein</fullName>
    </submittedName>
</protein>
<organism evidence="2 3">
    <name type="scientific">Anas platyrhynchos</name>
    <name type="common">Mallard</name>
    <name type="synonym">Anas boschas</name>
    <dbReference type="NCBI Taxonomy" id="8839"/>
    <lineage>
        <taxon>Eukaryota</taxon>
        <taxon>Metazoa</taxon>
        <taxon>Chordata</taxon>
        <taxon>Craniata</taxon>
        <taxon>Vertebrata</taxon>
        <taxon>Euteleostomi</taxon>
        <taxon>Archelosauria</taxon>
        <taxon>Archosauria</taxon>
        <taxon>Dinosauria</taxon>
        <taxon>Saurischia</taxon>
        <taxon>Theropoda</taxon>
        <taxon>Coelurosauria</taxon>
        <taxon>Aves</taxon>
        <taxon>Neognathae</taxon>
        <taxon>Galloanserae</taxon>
        <taxon>Anseriformes</taxon>
        <taxon>Anatidae</taxon>
        <taxon>Anatinae</taxon>
        <taxon>Anas</taxon>
    </lineage>
</organism>
<keyword evidence="1" id="KW-0472">Membrane</keyword>